<reference evidence="2 3" key="1">
    <citation type="submission" date="2019-02" db="EMBL/GenBank/DDBJ databases">
        <title>Deep-cultivation of Planctomycetes and their phenomic and genomic characterization uncovers novel biology.</title>
        <authorList>
            <person name="Wiegand S."/>
            <person name="Jogler M."/>
            <person name="Boedeker C."/>
            <person name="Pinto D."/>
            <person name="Vollmers J."/>
            <person name="Rivas-Marin E."/>
            <person name="Kohn T."/>
            <person name="Peeters S.H."/>
            <person name="Heuer A."/>
            <person name="Rast P."/>
            <person name="Oberbeckmann S."/>
            <person name="Bunk B."/>
            <person name="Jeske O."/>
            <person name="Meyerdierks A."/>
            <person name="Storesund J.E."/>
            <person name="Kallscheuer N."/>
            <person name="Luecker S."/>
            <person name="Lage O.M."/>
            <person name="Pohl T."/>
            <person name="Merkel B.J."/>
            <person name="Hornburger P."/>
            <person name="Mueller R.-W."/>
            <person name="Bruemmer F."/>
            <person name="Labrenz M."/>
            <person name="Spormann A.M."/>
            <person name="Op Den Camp H."/>
            <person name="Overmann J."/>
            <person name="Amann R."/>
            <person name="Jetten M.S.M."/>
            <person name="Mascher T."/>
            <person name="Medema M.H."/>
            <person name="Devos D.P."/>
            <person name="Kaster A.-K."/>
            <person name="Ovreas L."/>
            <person name="Rohde M."/>
            <person name="Galperin M.Y."/>
            <person name="Jogler C."/>
        </authorList>
    </citation>
    <scope>NUCLEOTIDE SEQUENCE [LARGE SCALE GENOMIC DNA]</scope>
    <source>
        <strain evidence="2 3">Pla22</strain>
    </source>
</reference>
<feature type="compositionally biased region" description="Basic and acidic residues" evidence="1">
    <location>
        <begin position="69"/>
        <end position="80"/>
    </location>
</feature>
<evidence type="ECO:0000256" key="1">
    <source>
        <dbReference type="SAM" id="MobiDB-lite"/>
    </source>
</evidence>
<feature type="compositionally biased region" description="Polar residues" evidence="1">
    <location>
        <begin position="116"/>
        <end position="127"/>
    </location>
</feature>
<evidence type="ECO:0000313" key="2">
    <source>
        <dbReference type="EMBL" id="TWT49472.1"/>
    </source>
</evidence>
<protein>
    <submittedName>
        <fullName evidence="2">Uncharacterized protein</fullName>
    </submittedName>
</protein>
<dbReference type="RefSeq" id="WP_146516972.1">
    <property type="nucleotide sequence ID" value="NZ_SJPI01000003.1"/>
</dbReference>
<dbReference type="OrthoDB" id="237901at2"/>
<dbReference type="AlphaFoldDB" id="A0A5C5WI39"/>
<gene>
    <name evidence="2" type="ORF">Pla22_46690</name>
</gene>
<feature type="compositionally biased region" description="Low complexity" evidence="1">
    <location>
        <begin position="180"/>
        <end position="192"/>
    </location>
</feature>
<name>A0A5C5WI39_9BACT</name>
<keyword evidence="3" id="KW-1185">Reference proteome</keyword>
<proteinExistence type="predicted"/>
<dbReference type="EMBL" id="SJPI01000003">
    <property type="protein sequence ID" value="TWT49472.1"/>
    <property type="molecule type" value="Genomic_DNA"/>
</dbReference>
<dbReference type="Proteomes" id="UP000316598">
    <property type="component" value="Unassembled WGS sequence"/>
</dbReference>
<organism evidence="2 3">
    <name type="scientific">Rubripirellula amarantea</name>
    <dbReference type="NCBI Taxonomy" id="2527999"/>
    <lineage>
        <taxon>Bacteria</taxon>
        <taxon>Pseudomonadati</taxon>
        <taxon>Planctomycetota</taxon>
        <taxon>Planctomycetia</taxon>
        <taxon>Pirellulales</taxon>
        <taxon>Pirellulaceae</taxon>
        <taxon>Rubripirellula</taxon>
    </lineage>
</organism>
<feature type="region of interest" description="Disordered" evidence="1">
    <location>
        <begin position="105"/>
        <end position="192"/>
    </location>
</feature>
<accession>A0A5C5WI39</accession>
<comment type="caution">
    <text evidence="2">The sequence shown here is derived from an EMBL/GenBank/DDBJ whole genome shotgun (WGS) entry which is preliminary data.</text>
</comment>
<feature type="compositionally biased region" description="Basic and acidic residues" evidence="1">
    <location>
        <begin position="105"/>
        <end position="115"/>
    </location>
</feature>
<evidence type="ECO:0000313" key="3">
    <source>
        <dbReference type="Proteomes" id="UP000316598"/>
    </source>
</evidence>
<sequence length="441" mass="48513">MLAEDINDLYKLLRGNKAAAKVLEARTLAFDGKHELVIEKLNDALDSYKASRSRFLKPGAADQITGKGADADRQRRTAERKYEKTIEVIKAFEELMPTIEKLAERDRKRAERESAKQGSASPQTQSPSEEEPAASKIADDDSDDDSSPENSGAENSGAEDSCAEDSGDGDTGVKDHADSNPESSAEAAPASTANLDQAFVDAYSKAEGDEVFDVVLSRFDFREIASEGDVHSSALYLINNSDQLYLVETKKIDSATQTVAMTDIIKDKPVKPFKLAQFVKLGKDRKMVMLTQRDQATQSEFDTVANPSMVESDTEDGTPELLDIGAFSQLLTAAQRSGMVPGADQIAHTRDREFRKKQYDMAFQAINNVFAQFTSNANQRAQRLTREDADIASGRVQMSPKDVVAKRARDRAQSAEVERARRRFQIVLEGLRQLIANQAGS</sequence>
<feature type="region of interest" description="Disordered" evidence="1">
    <location>
        <begin position="59"/>
        <end position="80"/>
    </location>
</feature>